<evidence type="ECO:0000313" key="1">
    <source>
        <dbReference type="EMBL" id="KAI9380454.1"/>
    </source>
</evidence>
<accession>A0ACC0RTB9</accession>
<evidence type="ECO:0000313" key="2">
    <source>
        <dbReference type="Proteomes" id="UP000006729"/>
    </source>
</evidence>
<sequence length="429" mass="48392">MINRSPEPEVKILIDRDPIKTSFEEWARPGHFSRTIAKGHDTTTWIWNLHADAHDFDNHTSDLEEISRKVFSAHFGQLSIIFLWLSGMYFYGPHFSNYEAWLNDPTHIGPSVQVVWPIVGQEILNGDIWRASGITSELQLYCTTIGALVFAALMLFVGWFHYHKAAPRLAWFQDVESMLNHHLAGLLGLGEQPYFLNWSKYLKFLTFRGGLDPLTGGLWLTDIAHHHLAIAILFLVAGHMCRTNWAIGYGIKDILEAYKGPFIVMLGSLTIVVAHHMYVMPLYPYLATDYDTQLSLFTHHMWIGGFLIVGAAAHAAIFMVRDYDLTTRYNNLLDHHPQDMFSVTAIQLQPVFAQLIQNMHALAPGETTLGATASTIALLPIPLGTADFLVRHIHAFTIHVTILILLKGVLFACSSHLIPDEANLGFRFL</sequence>
<dbReference type="EMBL" id="CM009305">
    <property type="protein sequence ID" value="KAI9380454.1"/>
    <property type="molecule type" value="Genomic_DNA"/>
</dbReference>
<proteinExistence type="predicted"/>
<dbReference type="Proteomes" id="UP000006729">
    <property type="component" value="Chromosome 16"/>
</dbReference>
<keyword evidence="2" id="KW-1185">Reference proteome</keyword>
<reference evidence="1 2" key="1">
    <citation type="journal article" date="2006" name="Science">
        <title>The genome of black cottonwood, Populus trichocarpa (Torr. &amp; Gray).</title>
        <authorList>
            <person name="Tuskan G.A."/>
            <person name="Difazio S."/>
            <person name="Jansson S."/>
            <person name="Bohlmann J."/>
            <person name="Grigoriev I."/>
            <person name="Hellsten U."/>
            <person name="Putnam N."/>
            <person name="Ralph S."/>
            <person name="Rombauts S."/>
            <person name="Salamov A."/>
            <person name="Schein J."/>
            <person name="Sterck L."/>
            <person name="Aerts A."/>
            <person name="Bhalerao R.R."/>
            <person name="Bhalerao R.P."/>
            <person name="Blaudez D."/>
            <person name="Boerjan W."/>
            <person name="Brun A."/>
            <person name="Brunner A."/>
            <person name="Busov V."/>
            <person name="Campbell M."/>
            <person name="Carlson J."/>
            <person name="Chalot M."/>
            <person name="Chapman J."/>
            <person name="Chen G.L."/>
            <person name="Cooper D."/>
            <person name="Coutinho P.M."/>
            <person name="Couturier J."/>
            <person name="Covert S."/>
            <person name="Cronk Q."/>
            <person name="Cunningham R."/>
            <person name="Davis J."/>
            <person name="Degroeve S."/>
            <person name="Dejardin A."/>
            <person name="Depamphilis C."/>
            <person name="Detter J."/>
            <person name="Dirks B."/>
            <person name="Dubchak I."/>
            <person name="Duplessis S."/>
            <person name="Ehlting J."/>
            <person name="Ellis B."/>
            <person name="Gendler K."/>
            <person name="Goodstein D."/>
            <person name="Gribskov M."/>
            <person name="Grimwood J."/>
            <person name="Groover A."/>
            <person name="Gunter L."/>
            <person name="Hamberger B."/>
            <person name="Heinze B."/>
            <person name="Helariutta Y."/>
            <person name="Henrissat B."/>
            <person name="Holligan D."/>
            <person name="Holt R."/>
            <person name="Huang W."/>
            <person name="Islam-Faridi N."/>
            <person name="Jones S."/>
            <person name="Jones-Rhoades M."/>
            <person name="Jorgensen R."/>
            <person name="Joshi C."/>
            <person name="Kangasjarvi J."/>
            <person name="Karlsson J."/>
            <person name="Kelleher C."/>
            <person name="Kirkpatrick R."/>
            <person name="Kirst M."/>
            <person name="Kohler A."/>
            <person name="Kalluri U."/>
            <person name="Larimer F."/>
            <person name="Leebens-Mack J."/>
            <person name="Leple J.C."/>
            <person name="Locascio P."/>
            <person name="Lou Y."/>
            <person name="Lucas S."/>
            <person name="Martin F."/>
            <person name="Montanini B."/>
            <person name="Napoli C."/>
            <person name="Nelson D.R."/>
            <person name="Nelson C."/>
            <person name="Nieminen K."/>
            <person name="Nilsson O."/>
            <person name="Pereda V."/>
            <person name="Peter G."/>
            <person name="Philippe R."/>
            <person name="Pilate G."/>
            <person name="Poliakov A."/>
            <person name="Razumovskaya J."/>
            <person name="Richardson P."/>
            <person name="Rinaldi C."/>
            <person name="Ritland K."/>
            <person name="Rouze P."/>
            <person name="Ryaboy D."/>
            <person name="Schmutz J."/>
            <person name="Schrader J."/>
            <person name="Segerman B."/>
            <person name="Shin H."/>
            <person name="Siddiqui A."/>
            <person name="Sterky F."/>
            <person name="Terry A."/>
            <person name="Tsai C.J."/>
            <person name="Uberbacher E."/>
            <person name="Unneberg P."/>
            <person name="Vahala J."/>
            <person name="Wall K."/>
            <person name="Wessler S."/>
            <person name="Yang G."/>
            <person name="Yin T."/>
            <person name="Douglas C."/>
            <person name="Marra M."/>
            <person name="Sandberg G."/>
            <person name="Van de Peer Y."/>
            <person name="Rokhsar D."/>
        </authorList>
    </citation>
    <scope>NUCLEOTIDE SEQUENCE [LARGE SCALE GENOMIC DNA]</scope>
    <source>
        <strain evidence="2">cv. Nisqually</strain>
    </source>
</reference>
<organism evidence="1 2">
    <name type="scientific">Populus trichocarpa</name>
    <name type="common">Western balsam poplar</name>
    <name type="synonym">Populus balsamifera subsp. trichocarpa</name>
    <dbReference type="NCBI Taxonomy" id="3694"/>
    <lineage>
        <taxon>Eukaryota</taxon>
        <taxon>Viridiplantae</taxon>
        <taxon>Streptophyta</taxon>
        <taxon>Embryophyta</taxon>
        <taxon>Tracheophyta</taxon>
        <taxon>Spermatophyta</taxon>
        <taxon>Magnoliopsida</taxon>
        <taxon>eudicotyledons</taxon>
        <taxon>Gunneridae</taxon>
        <taxon>Pentapetalae</taxon>
        <taxon>rosids</taxon>
        <taxon>fabids</taxon>
        <taxon>Malpighiales</taxon>
        <taxon>Salicaceae</taxon>
        <taxon>Saliceae</taxon>
        <taxon>Populus</taxon>
    </lineage>
</organism>
<name>A0ACC0RTB9_POPTR</name>
<gene>
    <name evidence="1" type="ORF">POPTR_016G089700v4</name>
</gene>
<comment type="caution">
    <text evidence="1">The sequence shown here is derived from an EMBL/GenBank/DDBJ whole genome shotgun (WGS) entry which is preliminary data.</text>
</comment>
<protein>
    <submittedName>
        <fullName evidence="1">Uncharacterized protein</fullName>
    </submittedName>
</protein>